<dbReference type="InterPro" id="IPR036161">
    <property type="entry name" value="RPB6/omega-like_sf"/>
</dbReference>
<proteinExistence type="inferred from homology"/>
<reference evidence="12" key="1">
    <citation type="submission" date="2015-07" db="EMBL/GenBank/DDBJ databases">
        <title>Complete Genome of Thermincola ferriacetica strain Z-0001T.</title>
        <authorList>
            <person name="Lusk B."/>
            <person name="Badalamenti J.P."/>
            <person name="Parameswaran P."/>
            <person name="Bond D.R."/>
            <person name="Torres C.I."/>
        </authorList>
    </citation>
    <scope>NUCLEOTIDE SEQUENCE [LARGE SCALE GENOMIC DNA]</scope>
    <source>
        <strain evidence="12">Z-0001</strain>
    </source>
</reference>
<dbReference type="SMART" id="SM01409">
    <property type="entry name" value="RNA_pol_Rpb6"/>
    <property type="match status" value="1"/>
</dbReference>
<keyword evidence="4 10" id="KW-0240">DNA-directed RNA polymerase</keyword>
<keyword evidence="12" id="KW-1185">Reference proteome</keyword>
<evidence type="ECO:0000256" key="5">
    <source>
        <dbReference type="ARBA" id="ARBA00022679"/>
    </source>
</evidence>
<dbReference type="RefSeq" id="WP_013120669.1">
    <property type="nucleotide sequence ID" value="NZ_LGTE01000023.1"/>
</dbReference>
<gene>
    <name evidence="10" type="primary">rpoZ</name>
    <name evidence="11" type="ORF">Tfer_2710</name>
</gene>
<keyword evidence="7 10" id="KW-0804">Transcription</keyword>
<dbReference type="InterPro" id="IPR006110">
    <property type="entry name" value="Pol_omega/Rpo6/RPB6"/>
</dbReference>
<evidence type="ECO:0000256" key="8">
    <source>
        <dbReference type="ARBA" id="ARBA00029924"/>
    </source>
</evidence>
<keyword evidence="5 10" id="KW-0808">Transferase</keyword>
<sequence length="68" mass="7593">MKQPSLDVLLKYVDSKYTLAVAAAKRARMITEGAPKLVESNSYKPVTVALEEIAQDKVKYHRTKTGIK</sequence>
<name>A0A0L6VZL9_9FIRM</name>
<dbReference type="GO" id="GO:0006351">
    <property type="term" value="P:DNA-templated transcription"/>
    <property type="evidence" value="ECO:0007669"/>
    <property type="project" value="UniProtKB-UniRule"/>
</dbReference>
<dbReference type="GO" id="GO:0003899">
    <property type="term" value="F:DNA-directed RNA polymerase activity"/>
    <property type="evidence" value="ECO:0007669"/>
    <property type="project" value="UniProtKB-UniRule"/>
</dbReference>
<dbReference type="Proteomes" id="UP000037175">
    <property type="component" value="Unassembled WGS sequence"/>
</dbReference>
<comment type="catalytic activity">
    <reaction evidence="9 10">
        <text>RNA(n) + a ribonucleoside 5'-triphosphate = RNA(n+1) + diphosphate</text>
        <dbReference type="Rhea" id="RHEA:21248"/>
        <dbReference type="Rhea" id="RHEA-COMP:14527"/>
        <dbReference type="Rhea" id="RHEA-COMP:17342"/>
        <dbReference type="ChEBI" id="CHEBI:33019"/>
        <dbReference type="ChEBI" id="CHEBI:61557"/>
        <dbReference type="ChEBI" id="CHEBI:140395"/>
        <dbReference type="EC" id="2.7.7.6"/>
    </reaction>
</comment>
<evidence type="ECO:0000256" key="1">
    <source>
        <dbReference type="ARBA" id="ARBA00006711"/>
    </source>
</evidence>
<evidence type="ECO:0000256" key="10">
    <source>
        <dbReference type="HAMAP-Rule" id="MF_00366"/>
    </source>
</evidence>
<evidence type="ECO:0000256" key="4">
    <source>
        <dbReference type="ARBA" id="ARBA00022478"/>
    </source>
</evidence>
<keyword evidence="6 10" id="KW-0548">Nucleotidyltransferase</keyword>
<accession>A0A0L6VZL9</accession>
<dbReference type="PANTHER" id="PTHR34476:SF1">
    <property type="entry name" value="DNA-DIRECTED RNA POLYMERASE SUBUNIT OMEGA"/>
    <property type="match status" value="1"/>
</dbReference>
<evidence type="ECO:0000256" key="3">
    <source>
        <dbReference type="ARBA" id="ARBA00013725"/>
    </source>
</evidence>
<protein>
    <recommendedName>
        <fullName evidence="3 10">DNA-directed RNA polymerase subunit omega</fullName>
        <shortName evidence="10">RNAP omega subunit</shortName>
        <ecNumber evidence="2 10">2.7.7.6</ecNumber>
    </recommendedName>
    <alternativeName>
        <fullName evidence="10">RNA polymerase omega subunit</fullName>
    </alternativeName>
    <alternativeName>
        <fullName evidence="8 10">Transcriptase subunit omega</fullName>
    </alternativeName>
</protein>
<dbReference type="GO" id="GO:0003677">
    <property type="term" value="F:DNA binding"/>
    <property type="evidence" value="ECO:0007669"/>
    <property type="project" value="UniProtKB-UniRule"/>
</dbReference>
<organism evidence="11 12">
    <name type="scientific">Thermincola ferriacetica</name>
    <dbReference type="NCBI Taxonomy" id="281456"/>
    <lineage>
        <taxon>Bacteria</taxon>
        <taxon>Bacillati</taxon>
        <taxon>Bacillota</taxon>
        <taxon>Clostridia</taxon>
        <taxon>Eubacteriales</taxon>
        <taxon>Thermincolaceae</taxon>
        <taxon>Thermincola</taxon>
    </lineage>
</organism>
<dbReference type="EC" id="2.7.7.6" evidence="2 10"/>
<dbReference type="PATRIC" id="fig|281456.6.peg.2822"/>
<dbReference type="GO" id="GO:0000428">
    <property type="term" value="C:DNA-directed RNA polymerase complex"/>
    <property type="evidence" value="ECO:0007669"/>
    <property type="project" value="UniProtKB-KW"/>
</dbReference>
<evidence type="ECO:0000256" key="6">
    <source>
        <dbReference type="ARBA" id="ARBA00022695"/>
    </source>
</evidence>
<dbReference type="EMBL" id="LGTE01000023">
    <property type="protein sequence ID" value="KNZ68715.1"/>
    <property type="molecule type" value="Genomic_DNA"/>
</dbReference>
<comment type="caution">
    <text evidence="11">The sequence shown here is derived from an EMBL/GenBank/DDBJ whole genome shotgun (WGS) entry which is preliminary data.</text>
</comment>
<dbReference type="HAMAP" id="MF_00366">
    <property type="entry name" value="RNApol_bact_RpoZ"/>
    <property type="match status" value="1"/>
</dbReference>
<evidence type="ECO:0000256" key="9">
    <source>
        <dbReference type="ARBA" id="ARBA00048552"/>
    </source>
</evidence>
<comment type="function">
    <text evidence="10">Promotes RNA polymerase assembly. Latches the N- and C-terminal regions of the beta' subunit thereby facilitating its interaction with the beta and alpha subunits.</text>
</comment>
<comment type="similarity">
    <text evidence="1 10">Belongs to the RNA polymerase subunit omega family.</text>
</comment>
<dbReference type="SUPFAM" id="SSF63562">
    <property type="entry name" value="RPB6/omega subunit-like"/>
    <property type="match status" value="1"/>
</dbReference>
<dbReference type="PANTHER" id="PTHR34476">
    <property type="entry name" value="DNA-DIRECTED RNA POLYMERASE SUBUNIT OMEGA"/>
    <property type="match status" value="1"/>
</dbReference>
<comment type="subunit">
    <text evidence="10">The RNAP catalytic core consists of 2 alpha, 1 beta, 1 beta' and 1 omega subunit. When a sigma factor is associated with the core the holoenzyme is formed, which can initiate transcription.</text>
</comment>
<dbReference type="AlphaFoldDB" id="A0A0L6VZL9"/>
<evidence type="ECO:0000313" key="11">
    <source>
        <dbReference type="EMBL" id="KNZ68715.1"/>
    </source>
</evidence>
<dbReference type="Pfam" id="PF01192">
    <property type="entry name" value="RNA_pol_Rpb6"/>
    <property type="match status" value="1"/>
</dbReference>
<evidence type="ECO:0000313" key="12">
    <source>
        <dbReference type="Proteomes" id="UP000037175"/>
    </source>
</evidence>
<dbReference type="NCBIfam" id="TIGR00690">
    <property type="entry name" value="rpoZ"/>
    <property type="match status" value="1"/>
</dbReference>
<dbReference type="Gene3D" id="3.90.940.10">
    <property type="match status" value="1"/>
</dbReference>
<evidence type="ECO:0000256" key="7">
    <source>
        <dbReference type="ARBA" id="ARBA00023163"/>
    </source>
</evidence>
<evidence type="ECO:0000256" key="2">
    <source>
        <dbReference type="ARBA" id="ARBA00012418"/>
    </source>
</evidence>
<dbReference type="InterPro" id="IPR003716">
    <property type="entry name" value="DNA-dir_RNA_pol_omega"/>
</dbReference>